<evidence type="ECO:0000313" key="4">
    <source>
        <dbReference type="Proteomes" id="UP001187531"/>
    </source>
</evidence>
<keyword evidence="1" id="KW-0479">Metal-binding</keyword>
<gene>
    <name evidence="3" type="ORF">QYM36_000468</name>
</gene>
<dbReference type="Proteomes" id="UP001187531">
    <property type="component" value="Unassembled WGS sequence"/>
</dbReference>
<sequence>MADVVTLCKTITSKYVCPKCNIQYCSIKCYRSPDHLACSEEFYRHCISEELGARGEDFNKSEINILEALKRFNEDENNEYEDIDSDEENEEVDDLEKRFAEIDVASTDKLWSLLNDEEKTEFQKLVASGKAIEMVPQWKPWWNFRSKSKVLESEEAFKDELKKNGCPEICTTKKLSEIIKKDPSPLVQFNVFNVLVGYCYIMLLFNGDLSDLSGEATMNLLKVSTNLNSSVNFNSAEEAIEDAIQQIYIHPELESSTEMIKSTREGVRKTLIGPHALLPNYYVMAAFSDIKAMFNRVLNQKSKSKESRPERDLNLSEKVENLDRKKVKLSLKKIEFFLAWACEFGNDFCRLFSNNVLLTETT</sequence>
<dbReference type="Pfam" id="PF04438">
    <property type="entry name" value="zf-HIT"/>
    <property type="match status" value="1"/>
</dbReference>
<dbReference type="CDD" id="cd23024">
    <property type="entry name" value="zf-HIT_ZNHIT2-3"/>
    <property type="match status" value="1"/>
</dbReference>
<proteinExistence type="predicted"/>
<reference evidence="3" key="1">
    <citation type="submission" date="2023-07" db="EMBL/GenBank/DDBJ databases">
        <title>Chromosome-level genome assembly of Artemia franciscana.</title>
        <authorList>
            <person name="Jo E."/>
        </authorList>
    </citation>
    <scope>NUCLEOTIDE SEQUENCE</scope>
    <source>
        <tissue evidence="3">Whole body</tissue>
    </source>
</reference>
<dbReference type="PANTHER" id="PTHR15555:SF0">
    <property type="entry name" value="ZINC FINGER HIT DOMAIN-CONTAINING PROTEIN 2"/>
    <property type="match status" value="1"/>
</dbReference>
<comment type="caution">
    <text evidence="3">The sequence shown here is derived from an EMBL/GenBank/DDBJ whole genome shotgun (WGS) entry which is preliminary data.</text>
</comment>
<dbReference type="AlphaFoldDB" id="A0AA88LC69"/>
<evidence type="ECO:0000256" key="1">
    <source>
        <dbReference type="PROSITE-ProRule" id="PRU00453"/>
    </source>
</evidence>
<protein>
    <recommendedName>
        <fullName evidence="2">HIT-type domain-containing protein</fullName>
    </recommendedName>
</protein>
<dbReference type="Gene3D" id="3.30.60.190">
    <property type="match status" value="1"/>
</dbReference>
<evidence type="ECO:0000259" key="2">
    <source>
        <dbReference type="PROSITE" id="PS51083"/>
    </source>
</evidence>
<dbReference type="PROSITE" id="PS51083">
    <property type="entry name" value="ZF_HIT"/>
    <property type="match status" value="1"/>
</dbReference>
<dbReference type="EMBL" id="JAVRJZ010000002">
    <property type="protein sequence ID" value="KAK2726013.1"/>
    <property type="molecule type" value="Genomic_DNA"/>
</dbReference>
<keyword evidence="1" id="KW-0863">Zinc-finger</keyword>
<dbReference type="SUPFAM" id="SSF144232">
    <property type="entry name" value="HIT/MYND zinc finger-like"/>
    <property type="match status" value="1"/>
</dbReference>
<feature type="domain" description="HIT-type" evidence="2">
    <location>
        <begin position="5"/>
        <end position="38"/>
    </location>
</feature>
<dbReference type="PANTHER" id="PTHR15555">
    <property type="entry name" value="ZINC FINGER HIT DOMAIN CONTAINING PROTEIN 2 PROTEIN FON -RELATED"/>
    <property type="match status" value="1"/>
</dbReference>
<keyword evidence="4" id="KW-1185">Reference proteome</keyword>
<keyword evidence="1" id="KW-0862">Zinc</keyword>
<name>A0AA88LC69_ARTSF</name>
<accession>A0AA88LC69</accession>
<organism evidence="3 4">
    <name type="scientific">Artemia franciscana</name>
    <name type="common">Brine shrimp</name>
    <name type="synonym">Artemia sanfranciscana</name>
    <dbReference type="NCBI Taxonomy" id="6661"/>
    <lineage>
        <taxon>Eukaryota</taxon>
        <taxon>Metazoa</taxon>
        <taxon>Ecdysozoa</taxon>
        <taxon>Arthropoda</taxon>
        <taxon>Crustacea</taxon>
        <taxon>Branchiopoda</taxon>
        <taxon>Anostraca</taxon>
        <taxon>Artemiidae</taxon>
        <taxon>Artemia</taxon>
    </lineage>
</organism>
<dbReference type="InterPro" id="IPR039646">
    <property type="entry name" value="ZNHIT2"/>
</dbReference>
<dbReference type="GO" id="GO:0008270">
    <property type="term" value="F:zinc ion binding"/>
    <property type="evidence" value="ECO:0007669"/>
    <property type="project" value="UniProtKB-UniRule"/>
</dbReference>
<dbReference type="InterPro" id="IPR007529">
    <property type="entry name" value="Znf_HIT"/>
</dbReference>
<evidence type="ECO:0000313" key="3">
    <source>
        <dbReference type="EMBL" id="KAK2726013.1"/>
    </source>
</evidence>